<organism evidence="5 6">
    <name type="scientific">Turnera subulata</name>
    <dbReference type="NCBI Taxonomy" id="218843"/>
    <lineage>
        <taxon>Eukaryota</taxon>
        <taxon>Viridiplantae</taxon>
        <taxon>Streptophyta</taxon>
        <taxon>Embryophyta</taxon>
        <taxon>Tracheophyta</taxon>
        <taxon>Spermatophyta</taxon>
        <taxon>Magnoliopsida</taxon>
        <taxon>eudicotyledons</taxon>
        <taxon>Gunneridae</taxon>
        <taxon>Pentapetalae</taxon>
        <taxon>rosids</taxon>
        <taxon>fabids</taxon>
        <taxon>Malpighiales</taxon>
        <taxon>Passifloraceae</taxon>
        <taxon>Turnera</taxon>
    </lineage>
</organism>
<accession>A0A9Q0F8W4</accession>
<evidence type="ECO:0000259" key="4">
    <source>
        <dbReference type="Pfam" id="PF00234"/>
    </source>
</evidence>
<keyword evidence="3" id="KW-0732">Signal</keyword>
<evidence type="ECO:0000313" key="6">
    <source>
        <dbReference type="Proteomes" id="UP001141552"/>
    </source>
</evidence>
<dbReference type="InterPro" id="IPR036312">
    <property type="entry name" value="Bifun_inhib/LTP/seed_sf"/>
</dbReference>
<dbReference type="Pfam" id="PF00234">
    <property type="entry name" value="Tryp_alpha_amyl"/>
    <property type="match status" value="1"/>
</dbReference>
<reference evidence="5" key="2">
    <citation type="journal article" date="2023" name="Plants (Basel)">
        <title>Annotation of the Turnera subulata (Passifloraceae) Draft Genome Reveals the S-Locus Evolved after the Divergence of Turneroideae from Passifloroideae in a Stepwise Manner.</title>
        <authorList>
            <person name="Henning P.M."/>
            <person name="Roalson E.H."/>
            <person name="Mir W."/>
            <person name="McCubbin A.G."/>
            <person name="Shore J.S."/>
        </authorList>
    </citation>
    <scope>NUCLEOTIDE SEQUENCE</scope>
    <source>
        <strain evidence="5">F60SS</strain>
    </source>
</reference>
<keyword evidence="6" id="KW-1185">Reference proteome</keyword>
<comment type="similarity">
    <text evidence="1">Belongs to the plant LTP family.</text>
</comment>
<dbReference type="Proteomes" id="UP001141552">
    <property type="component" value="Unassembled WGS sequence"/>
</dbReference>
<protein>
    <recommendedName>
        <fullName evidence="4">Bifunctional inhibitor/plant lipid transfer protein/seed storage helical domain-containing protein</fullName>
    </recommendedName>
</protein>
<evidence type="ECO:0000256" key="3">
    <source>
        <dbReference type="SAM" id="SignalP"/>
    </source>
</evidence>
<dbReference type="PANTHER" id="PTHR33076">
    <property type="entry name" value="NON-SPECIFIC LIPID-TRANSFER PROTEIN 2-RELATED"/>
    <property type="match status" value="1"/>
</dbReference>
<feature type="signal peptide" evidence="3">
    <location>
        <begin position="1"/>
        <end position="23"/>
    </location>
</feature>
<sequence>MVSSMALKLACVVLMCMFAGALAHGQVAANLMPCLSSLGGAAPSTACCNALNSTVAQASTTASRQELCSCLTLTIIGKKTLLA</sequence>
<dbReference type="GO" id="GO:0006869">
    <property type="term" value="P:lipid transport"/>
    <property type="evidence" value="ECO:0007669"/>
    <property type="project" value="InterPro"/>
</dbReference>
<dbReference type="InterPro" id="IPR000528">
    <property type="entry name" value="Plant_nsLTP"/>
</dbReference>
<evidence type="ECO:0000256" key="1">
    <source>
        <dbReference type="ARBA" id="ARBA00009748"/>
    </source>
</evidence>
<proteinExistence type="inferred from homology"/>
<evidence type="ECO:0000256" key="2">
    <source>
        <dbReference type="ARBA" id="ARBA00023157"/>
    </source>
</evidence>
<gene>
    <name evidence="5" type="ORF">Tsubulata_002447</name>
</gene>
<dbReference type="SUPFAM" id="SSF47699">
    <property type="entry name" value="Bifunctional inhibitor/lipid-transfer protein/seed storage 2S albumin"/>
    <property type="match status" value="1"/>
</dbReference>
<keyword evidence="2" id="KW-1015">Disulfide bond</keyword>
<dbReference type="EMBL" id="JAKUCV010006484">
    <property type="protein sequence ID" value="KAJ4827108.1"/>
    <property type="molecule type" value="Genomic_DNA"/>
</dbReference>
<name>A0A9Q0F8W4_9ROSI</name>
<dbReference type="InterPro" id="IPR016140">
    <property type="entry name" value="Bifunc_inhib/LTP/seed_store"/>
</dbReference>
<feature type="domain" description="Bifunctional inhibitor/plant lipid transfer protein/seed storage helical" evidence="4">
    <location>
        <begin position="26"/>
        <end position="76"/>
    </location>
</feature>
<comment type="caution">
    <text evidence="5">The sequence shown here is derived from an EMBL/GenBank/DDBJ whole genome shotgun (WGS) entry which is preliminary data.</text>
</comment>
<dbReference type="Gene3D" id="1.10.110.10">
    <property type="entry name" value="Plant lipid-transfer and hydrophobic proteins"/>
    <property type="match status" value="1"/>
</dbReference>
<reference evidence="5" key="1">
    <citation type="submission" date="2022-02" db="EMBL/GenBank/DDBJ databases">
        <authorList>
            <person name="Henning P.M."/>
            <person name="McCubbin A.G."/>
            <person name="Shore J.S."/>
        </authorList>
    </citation>
    <scope>NUCLEOTIDE SEQUENCE</scope>
    <source>
        <strain evidence="5">F60SS</strain>
        <tissue evidence="5">Leaves</tissue>
    </source>
</reference>
<dbReference type="OrthoDB" id="1890443at2759"/>
<evidence type="ECO:0000313" key="5">
    <source>
        <dbReference type="EMBL" id="KAJ4827108.1"/>
    </source>
</evidence>
<dbReference type="GO" id="GO:0008289">
    <property type="term" value="F:lipid binding"/>
    <property type="evidence" value="ECO:0007669"/>
    <property type="project" value="InterPro"/>
</dbReference>
<feature type="chain" id="PRO_5040109157" description="Bifunctional inhibitor/plant lipid transfer protein/seed storage helical domain-containing protein" evidence="3">
    <location>
        <begin position="24"/>
        <end position="83"/>
    </location>
</feature>
<dbReference type="AlphaFoldDB" id="A0A9Q0F8W4"/>